<feature type="non-terminal residue" evidence="1">
    <location>
        <position position="1"/>
    </location>
</feature>
<dbReference type="EMBL" id="BART01021483">
    <property type="protein sequence ID" value="GAH00807.1"/>
    <property type="molecule type" value="Genomic_DNA"/>
</dbReference>
<organism evidence="1">
    <name type="scientific">marine sediment metagenome</name>
    <dbReference type="NCBI Taxonomy" id="412755"/>
    <lineage>
        <taxon>unclassified sequences</taxon>
        <taxon>metagenomes</taxon>
        <taxon>ecological metagenomes</taxon>
    </lineage>
</organism>
<gene>
    <name evidence="1" type="ORF">S01H4_39616</name>
</gene>
<sequence length="90" mass="10752">FGSTLQRRNYLKKLINYFLFEGTGVKDNKYPAEKVLEIAYPSNPSTWKLLNKNEAFEKLWANMKFIIFRSFSFRGNIEYSIINSYKIRIQ</sequence>
<name>X1C0L0_9ZZZZ</name>
<comment type="caution">
    <text evidence="1">The sequence shown here is derived from an EMBL/GenBank/DDBJ whole genome shotgun (WGS) entry which is preliminary data.</text>
</comment>
<accession>X1C0L0</accession>
<evidence type="ECO:0000313" key="1">
    <source>
        <dbReference type="EMBL" id="GAH00807.1"/>
    </source>
</evidence>
<reference evidence="1" key="1">
    <citation type="journal article" date="2014" name="Front. Microbiol.">
        <title>High frequency of phylogenetically diverse reductive dehalogenase-homologous genes in deep subseafloor sedimentary metagenomes.</title>
        <authorList>
            <person name="Kawai M."/>
            <person name="Futagami T."/>
            <person name="Toyoda A."/>
            <person name="Takaki Y."/>
            <person name="Nishi S."/>
            <person name="Hori S."/>
            <person name="Arai W."/>
            <person name="Tsubouchi T."/>
            <person name="Morono Y."/>
            <person name="Uchiyama I."/>
            <person name="Ito T."/>
            <person name="Fujiyama A."/>
            <person name="Inagaki F."/>
            <person name="Takami H."/>
        </authorList>
    </citation>
    <scope>NUCLEOTIDE SEQUENCE</scope>
    <source>
        <strain evidence="1">Expedition CK06-06</strain>
    </source>
</reference>
<protein>
    <submittedName>
        <fullName evidence="1">Uncharacterized protein</fullName>
    </submittedName>
</protein>
<proteinExistence type="predicted"/>
<dbReference type="AlphaFoldDB" id="X1C0L0"/>